<sequence>MDRSSPTPNPTPTLPGLTTSTVTTTTTTSSLTGSTITSSATPTRSLKRARADPLVVHNQHTSNNHGSSGEVGGADHDDNDGGLRRVVRARRGEASAVRAGGRSADEDVQGEEEESEADLGVLLASLPSTTHLQILLSLLSSHPGLKRSVLDLIPPPELEFAVKVLDEKCAVLLAALPVGAAGVGNSNGAAAGSLSTTTTTPVRRAGHSASFGFGTSSSNNGNTSSSSPSSTSARRGTVSDGYILNRLRIPFTDFSQVVLTYLPYFVGSPSSPTTESLTGTPNLNGTTAAVAGRRQIPAPHPSITFQYLSHLTALLIQRVLPILPDSILHHTSSSSNTTTAAATALPHLPILLRALENAWRTWLERVSEHVNVRAGMYAASMAREWIAGIEELRDAAAVLAARGAAEVEQQQEGGQNIGSASRRANNINTHTTTTTATSKADYMSSSAAVATTLARSLAQLVDAWVEQVGWLIGRSPGVASRLGQEGGMMVDRMDEEL</sequence>
<evidence type="ECO:0000313" key="1">
    <source>
        <dbReference type="EMBL" id="KAJ9126352.1"/>
    </source>
</evidence>
<keyword evidence="2" id="KW-1185">Reference proteome</keyword>
<reference evidence="1" key="1">
    <citation type="submission" date="2023-04" db="EMBL/GenBank/DDBJ databases">
        <title>Draft Genome sequencing of Naganishia species isolated from polar environments using Oxford Nanopore Technology.</title>
        <authorList>
            <person name="Leo P."/>
            <person name="Venkateswaran K."/>
        </authorList>
    </citation>
    <scope>NUCLEOTIDE SEQUENCE</scope>
    <source>
        <strain evidence="1">DBVPG 5303</strain>
    </source>
</reference>
<name>A0ACC2XQV9_9TREE</name>
<comment type="caution">
    <text evidence="1">The sequence shown here is derived from an EMBL/GenBank/DDBJ whole genome shotgun (WGS) entry which is preliminary data.</text>
</comment>
<organism evidence="1 2">
    <name type="scientific">Naganishia onofrii</name>
    <dbReference type="NCBI Taxonomy" id="1851511"/>
    <lineage>
        <taxon>Eukaryota</taxon>
        <taxon>Fungi</taxon>
        <taxon>Dikarya</taxon>
        <taxon>Basidiomycota</taxon>
        <taxon>Agaricomycotina</taxon>
        <taxon>Tremellomycetes</taxon>
        <taxon>Filobasidiales</taxon>
        <taxon>Filobasidiaceae</taxon>
        <taxon>Naganishia</taxon>
    </lineage>
</organism>
<gene>
    <name evidence="1" type="ORF">QFC24_002086</name>
</gene>
<dbReference type="Proteomes" id="UP001234202">
    <property type="component" value="Unassembled WGS sequence"/>
</dbReference>
<proteinExistence type="predicted"/>
<dbReference type="EMBL" id="JASBWV010000005">
    <property type="protein sequence ID" value="KAJ9126352.1"/>
    <property type="molecule type" value="Genomic_DNA"/>
</dbReference>
<accession>A0ACC2XQV9</accession>
<evidence type="ECO:0000313" key="2">
    <source>
        <dbReference type="Proteomes" id="UP001234202"/>
    </source>
</evidence>
<protein>
    <submittedName>
        <fullName evidence="1">Uncharacterized protein</fullName>
    </submittedName>
</protein>